<evidence type="ECO:0000256" key="1">
    <source>
        <dbReference type="ARBA" id="ARBA00009238"/>
    </source>
</evidence>
<gene>
    <name evidence="5" type="ORF">BIW11_06408</name>
</gene>
<comment type="caution">
    <text evidence="5">The sequence shown here is derived from an EMBL/GenBank/DDBJ whole genome shotgun (WGS) entry which is preliminary data.</text>
</comment>
<keyword evidence="2" id="KW-0677">Repeat</keyword>
<dbReference type="OrthoDB" id="18740at2759"/>
<evidence type="ECO:0000256" key="3">
    <source>
        <dbReference type="PROSITE-ProRule" id="PRU00087"/>
    </source>
</evidence>
<dbReference type="InterPro" id="IPR013783">
    <property type="entry name" value="Ig-like_fold"/>
</dbReference>
<dbReference type="GO" id="GO:0051015">
    <property type="term" value="F:actin filament binding"/>
    <property type="evidence" value="ECO:0007669"/>
    <property type="project" value="InterPro"/>
</dbReference>
<dbReference type="InterPro" id="IPR017868">
    <property type="entry name" value="Filamin/ABP280_repeat-like"/>
</dbReference>
<evidence type="ECO:0000313" key="6">
    <source>
        <dbReference type="Proteomes" id="UP000192247"/>
    </source>
</evidence>
<dbReference type="AlphaFoldDB" id="A0A1V9XY70"/>
<dbReference type="EMBL" id="MNPL01002234">
    <property type="protein sequence ID" value="OQR78436.1"/>
    <property type="molecule type" value="Genomic_DNA"/>
</dbReference>
<feature type="compositionally biased region" description="Polar residues" evidence="4">
    <location>
        <begin position="37"/>
        <end position="48"/>
    </location>
</feature>
<keyword evidence="6" id="KW-1185">Reference proteome</keyword>
<dbReference type="InterPro" id="IPR044801">
    <property type="entry name" value="Filamin"/>
</dbReference>
<evidence type="ECO:0000256" key="2">
    <source>
        <dbReference type="ARBA" id="ARBA00022737"/>
    </source>
</evidence>
<organism evidence="5 6">
    <name type="scientific">Tropilaelaps mercedesae</name>
    <dbReference type="NCBI Taxonomy" id="418985"/>
    <lineage>
        <taxon>Eukaryota</taxon>
        <taxon>Metazoa</taxon>
        <taxon>Ecdysozoa</taxon>
        <taxon>Arthropoda</taxon>
        <taxon>Chelicerata</taxon>
        <taxon>Arachnida</taxon>
        <taxon>Acari</taxon>
        <taxon>Parasitiformes</taxon>
        <taxon>Mesostigmata</taxon>
        <taxon>Gamasina</taxon>
        <taxon>Dermanyssoidea</taxon>
        <taxon>Laelapidae</taxon>
        <taxon>Tropilaelaps</taxon>
    </lineage>
</organism>
<dbReference type="InterPro" id="IPR001298">
    <property type="entry name" value="Filamin/ABP280_rpt"/>
</dbReference>
<dbReference type="PROSITE" id="PS50194">
    <property type="entry name" value="FILAMIN_REPEAT"/>
    <property type="match status" value="2"/>
</dbReference>
<evidence type="ECO:0000256" key="4">
    <source>
        <dbReference type="SAM" id="MobiDB-lite"/>
    </source>
</evidence>
<dbReference type="Gene3D" id="2.60.40.10">
    <property type="entry name" value="Immunoglobulins"/>
    <property type="match status" value="2"/>
</dbReference>
<dbReference type="InParanoid" id="A0A1V9XY70"/>
<name>A0A1V9XY70_9ACAR</name>
<dbReference type="PANTHER" id="PTHR38537">
    <property type="entry name" value="JITTERBUG, ISOFORM N"/>
    <property type="match status" value="1"/>
</dbReference>
<dbReference type="GO" id="GO:0030036">
    <property type="term" value="P:actin cytoskeleton organization"/>
    <property type="evidence" value="ECO:0007669"/>
    <property type="project" value="InterPro"/>
</dbReference>
<feature type="non-terminal residue" evidence="5">
    <location>
        <position position="345"/>
    </location>
</feature>
<dbReference type="SMART" id="SM00557">
    <property type="entry name" value="IG_FLMN"/>
    <property type="match status" value="2"/>
</dbReference>
<feature type="repeat" description="Filamin" evidence="3">
    <location>
        <begin position="227"/>
        <end position="323"/>
    </location>
</feature>
<proteinExistence type="inferred from homology"/>
<reference evidence="5 6" key="1">
    <citation type="journal article" date="2017" name="Gigascience">
        <title>Draft genome of the honey bee ectoparasitic mite, Tropilaelaps mercedesae, is shaped by the parasitic life history.</title>
        <authorList>
            <person name="Dong X."/>
            <person name="Armstrong S.D."/>
            <person name="Xia D."/>
            <person name="Makepeace B.L."/>
            <person name="Darby A.C."/>
            <person name="Kadowaki T."/>
        </authorList>
    </citation>
    <scope>NUCLEOTIDE SEQUENCE [LARGE SCALE GENOMIC DNA]</scope>
    <source>
        <strain evidence="5">Wuxi-XJTLU</strain>
    </source>
</reference>
<evidence type="ECO:0000313" key="5">
    <source>
        <dbReference type="EMBL" id="OQR78436.1"/>
    </source>
</evidence>
<dbReference type="SUPFAM" id="SSF81296">
    <property type="entry name" value="E set domains"/>
    <property type="match status" value="2"/>
</dbReference>
<comment type="similarity">
    <text evidence="1">Belongs to the filamin family.</text>
</comment>
<feature type="region of interest" description="Disordered" evidence="4">
    <location>
        <begin position="1"/>
        <end position="48"/>
    </location>
</feature>
<accession>A0A1V9XY70</accession>
<dbReference type="Proteomes" id="UP000192247">
    <property type="component" value="Unassembled WGS sequence"/>
</dbReference>
<dbReference type="PANTHER" id="PTHR38537:SF16">
    <property type="entry name" value="CALPONIN-HOMOLOGY (CH) DOMAIN-CONTAINING PROTEIN"/>
    <property type="match status" value="1"/>
</dbReference>
<protein>
    <submittedName>
        <fullName evidence="5">Filamin-A-like</fullName>
    </submittedName>
</protein>
<dbReference type="Pfam" id="PF00630">
    <property type="entry name" value="Filamin"/>
    <property type="match status" value="2"/>
</dbReference>
<dbReference type="STRING" id="418985.A0A1V9XY70"/>
<feature type="repeat" description="Filamin" evidence="3">
    <location>
        <begin position="142"/>
        <end position="213"/>
    </location>
</feature>
<dbReference type="InterPro" id="IPR014756">
    <property type="entry name" value="Ig_E-set"/>
</dbReference>
<sequence length="345" mass="36747">MTAGVVPGEMECGTQQPPSPQYPGGFSSVHPRAATAEGSTYTPQDHNSSINGGEADCCNLLDAHLLRMFRAGQSYSIQLLTPPNVTESELQVLLVHVAGNGAQMAVPVKVEHQSPGTFYLHVQVEHAGNYAFDIAVPEVVEIGKPAQFHVDASRAGEGQLEISVNHGEVPNQVEVLSSGKCIISFVPEKPVNHVVEIKFNGVLVPSCPLKIRAEASRSARGVMKVGSSDGRTGDYRVDLSHLELVPADEPVSFSVRIPGGRRELIRVSILSPSRNSVPVSLKATGHEADVVTVEFTPKQVGVHVISVEYNGQSLEGAPANVRCFDARLVQVIRAPGGSVGETVEF</sequence>